<name>A0A1E3VXE6_9HYPH</name>
<feature type="transmembrane region" description="Helical" evidence="1">
    <location>
        <begin position="72"/>
        <end position="91"/>
    </location>
</feature>
<gene>
    <name evidence="3" type="ORF">AUC69_09730</name>
</gene>
<feature type="domain" description="SPW repeat-containing integral membrane" evidence="2">
    <location>
        <begin position="11"/>
        <end position="111"/>
    </location>
</feature>
<evidence type="ECO:0000256" key="1">
    <source>
        <dbReference type="SAM" id="Phobius"/>
    </source>
</evidence>
<feature type="transmembrane region" description="Helical" evidence="1">
    <location>
        <begin position="12"/>
        <end position="31"/>
    </location>
</feature>
<dbReference type="OrthoDB" id="129082at2"/>
<dbReference type="AlphaFoldDB" id="A0A1E3VXE6"/>
<keyword evidence="1" id="KW-1133">Transmembrane helix</keyword>
<dbReference type="RefSeq" id="WP_069441413.1">
    <property type="nucleotide sequence ID" value="NZ_LPWF01000023.1"/>
</dbReference>
<keyword evidence="1" id="KW-0812">Transmembrane</keyword>
<dbReference type="Proteomes" id="UP000094472">
    <property type="component" value="Unassembled WGS sequence"/>
</dbReference>
<feature type="transmembrane region" description="Helical" evidence="1">
    <location>
        <begin position="97"/>
        <end position="115"/>
    </location>
</feature>
<organism evidence="3 4">
    <name type="scientific">Methyloceanibacter superfactus</name>
    <dbReference type="NCBI Taxonomy" id="1774969"/>
    <lineage>
        <taxon>Bacteria</taxon>
        <taxon>Pseudomonadati</taxon>
        <taxon>Pseudomonadota</taxon>
        <taxon>Alphaproteobacteria</taxon>
        <taxon>Hyphomicrobiales</taxon>
        <taxon>Hyphomicrobiaceae</taxon>
        <taxon>Methyloceanibacter</taxon>
    </lineage>
</organism>
<keyword evidence="1" id="KW-0472">Membrane</keyword>
<evidence type="ECO:0000259" key="2">
    <source>
        <dbReference type="Pfam" id="PF03779"/>
    </source>
</evidence>
<protein>
    <recommendedName>
        <fullName evidence="2">SPW repeat-containing integral membrane domain-containing protein</fullName>
    </recommendedName>
</protein>
<evidence type="ECO:0000313" key="3">
    <source>
        <dbReference type="EMBL" id="ODR98192.1"/>
    </source>
</evidence>
<evidence type="ECO:0000313" key="4">
    <source>
        <dbReference type="Proteomes" id="UP000094472"/>
    </source>
</evidence>
<dbReference type="Pfam" id="PF03779">
    <property type="entry name" value="SPW"/>
    <property type="match status" value="1"/>
</dbReference>
<accession>A0A1E3VXE6</accession>
<feature type="transmembrane region" description="Helical" evidence="1">
    <location>
        <begin position="37"/>
        <end position="60"/>
    </location>
</feature>
<comment type="caution">
    <text evidence="3">The sequence shown here is derived from an EMBL/GenBank/DDBJ whole genome shotgun (WGS) entry which is preliminary data.</text>
</comment>
<reference evidence="3 4" key="1">
    <citation type="journal article" date="2016" name="Environ. Microbiol.">
        <title>New Methyloceanibacter diversity from North Sea sediments includes methanotroph containing solely the soluble methane monooxygenase.</title>
        <authorList>
            <person name="Vekeman B."/>
            <person name="Kerckhof F.M."/>
            <person name="Cremers G."/>
            <person name="de Vos P."/>
            <person name="Vandamme P."/>
            <person name="Boon N."/>
            <person name="Op den Camp H.J."/>
            <person name="Heylen K."/>
        </authorList>
    </citation>
    <scope>NUCLEOTIDE SEQUENCE [LARGE SCALE GENOMIC DNA]</scope>
    <source>
        <strain evidence="3 4">R-67175</strain>
    </source>
</reference>
<proteinExistence type="predicted"/>
<sequence length="125" mass="13330">MDIRFLTPRLHGIVDYLAAASLLTLPVVLGLGETHPLAKWLSVGTGAAVVIVSLLTDYRYGAFRVLPFRGHLAIDAAAASVFALAPAVFGFTGLDAWYYWLNAVAVFAVVGLSTIDEPEPAMARV</sequence>
<keyword evidence="4" id="KW-1185">Reference proteome</keyword>
<dbReference type="EMBL" id="LPWF01000023">
    <property type="protein sequence ID" value="ODR98192.1"/>
    <property type="molecule type" value="Genomic_DNA"/>
</dbReference>
<dbReference type="InterPro" id="IPR005530">
    <property type="entry name" value="SPW"/>
</dbReference>